<proteinExistence type="predicted"/>
<reference evidence="1 2" key="1">
    <citation type="submission" date="2021-01" db="EMBL/GenBank/DDBJ databases">
        <title>Genomic Encyclopedia of Type Strains, Phase IV (KMG-IV): sequencing the most valuable type-strain genomes for metagenomic binning, comparative biology and taxonomic classification.</title>
        <authorList>
            <person name="Goeker M."/>
        </authorList>
    </citation>
    <scope>NUCLEOTIDE SEQUENCE [LARGE SCALE GENOMIC DNA]</scope>
    <source>
        <strain evidence="1 2">DSM 103394</strain>
    </source>
</reference>
<dbReference type="RefSeq" id="WP_264080131.1">
    <property type="nucleotide sequence ID" value="NZ_JAFDST010000002.1"/>
</dbReference>
<protein>
    <submittedName>
        <fullName evidence="1">Uncharacterized protein</fullName>
    </submittedName>
</protein>
<dbReference type="EMBL" id="JAFDST010000002">
    <property type="protein sequence ID" value="MBP1081501.1"/>
    <property type="molecule type" value="Genomic_DNA"/>
</dbReference>
<name>A0ABS4CVD1_9BACI</name>
<sequence>MRFKTKRLVLIFIIALIPFTLHIEQGSQLFERVITYSFDKN</sequence>
<gene>
    <name evidence="1" type="ORF">JOC74_001994</name>
</gene>
<keyword evidence="2" id="KW-1185">Reference proteome</keyword>
<evidence type="ECO:0000313" key="2">
    <source>
        <dbReference type="Proteomes" id="UP000674416"/>
    </source>
</evidence>
<evidence type="ECO:0000313" key="1">
    <source>
        <dbReference type="EMBL" id="MBP1081501.1"/>
    </source>
</evidence>
<comment type="caution">
    <text evidence="1">The sequence shown here is derived from an EMBL/GenBank/DDBJ whole genome shotgun (WGS) entry which is preliminary data.</text>
</comment>
<dbReference type="Proteomes" id="UP000674416">
    <property type="component" value="Unassembled WGS sequence"/>
</dbReference>
<accession>A0ABS4CVD1</accession>
<organism evidence="1 2">
    <name type="scientific">Bacillus capparidis</name>
    <dbReference type="NCBI Taxonomy" id="1840411"/>
    <lineage>
        <taxon>Bacteria</taxon>
        <taxon>Bacillati</taxon>
        <taxon>Bacillota</taxon>
        <taxon>Bacilli</taxon>
        <taxon>Bacillales</taxon>
        <taxon>Bacillaceae</taxon>
        <taxon>Bacillus</taxon>
    </lineage>
</organism>